<feature type="transmembrane region" description="Helical" evidence="1">
    <location>
        <begin position="291"/>
        <end position="307"/>
    </location>
</feature>
<dbReference type="Pfam" id="PF00535">
    <property type="entry name" value="Glycos_transf_2"/>
    <property type="match status" value="1"/>
</dbReference>
<dbReference type="Gene3D" id="3.90.550.10">
    <property type="entry name" value="Spore Coat Polysaccharide Biosynthesis Protein SpsA, Chain A"/>
    <property type="match status" value="1"/>
</dbReference>
<name>A0A2H0KFJ8_9BACT</name>
<sequence>MWRCQVAEIDLSIIILSYNTKDLLRQCLNSITQTLPPNTELIVVDNNSSDGSQEMVKEYLPCRQAGKILNAGYSIQLIENKDNLGYAKGNNTGLKHAHGKYILFLNSDTEVFKGALEEAVEFMEKNPDVGALSAKTLLVSGKMDPDCHRGFPTPWASLTYFFGLEKLFPKSRIFGHYHKFYLDLNKNHEIDAGAGAFMVIPREIIDQVGIWDESYFFYGEDLDFFYRIKKAGYKVVFYARPLLKHYKGASSGLRKESKSIAKNSRENRIKVAKASVVAMEIFYRKFYQVQYPFWLTFIVLLAIKIKGQFRIIKHLLS</sequence>
<keyword evidence="1" id="KW-0472">Membrane</keyword>
<dbReference type="AlphaFoldDB" id="A0A2H0KFJ8"/>
<gene>
    <name evidence="3" type="ORF">COV89_02630</name>
</gene>
<dbReference type="InterPro" id="IPR001173">
    <property type="entry name" value="Glyco_trans_2-like"/>
</dbReference>
<proteinExistence type="predicted"/>
<dbReference type="PANTHER" id="PTHR43179:SF7">
    <property type="entry name" value="RHAMNOSYLTRANSFERASE WBBL"/>
    <property type="match status" value="1"/>
</dbReference>
<accession>A0A2H0KFJ8</accession>
<evidence type="ECO:0000259" key="2">
    <source>
        <dbReference type="Pfam" id="PF00535"/>
    </source>
</evidence>
<feature type="domain" description="Glycosyltransferase 2-like" evidence="2">
    <location>
        <begin position="12"/>
        <end position="132"/>
    </location>
</feature>
<keyword evidence="1" id="KW-0812">Transmembrane</keyword>
<dbReference type="SUPFAM" id="SSF53448">
    <property type="entry name" value="Nucleotide-diphospho-sugar transferases"/>
    <property type="match status" value="1"/>
</dbReference>
<evidence type="ECO:0000313" key="3">
    <source>
        <dbReference type="EMBL" id="PIQ70041.1"/>
    </source>
</evidence>
<keyword evidence="1" id="KW-1133">Transmembrane helix</keyword>
<dbReference type="PANTHER" id="PTHR43179">
    <property type="entry name" value="RHAMNOSYLTRANSFERASE WBBL"/>
    <property type="match status" value="1"/>
</dbReference>
<dbReference type="Proteomes" id="UP000231371">
    <property type="component" value="Unassembled WGS sequence"/>
</dbReference>
<protein>
    <submittedName>
        <fullName evidence="3">Glycosyl transferase family 2</fullName>
    </submittedName>
</protein>
<comment type="caution">
    <text evidence="3">The sequence shown here is derived from an EMBL/GenBank/DDBJ whole genome shotgun (WGS) entry which is preliminary data.</text>
</comment>
<reference evidence="3 4" key="1">
    <citation type="submission" date="2017-09" db="EMBL/GenBank/DDBJ databases">
        <title>Depth-based differentiation of microbial function through sediment-hosted aquifers and enrichment of novel symbionts in the deep terrestrial subsurface.</title>
        <authorList>
            <person name="Probst A.J."/>
            <person name="Ladd B."/>
            <person name="Jarett J.K."/>
            <person name="Geller-Mcgrath D.E."/>
            <person name="Sieber C.M."/>
            <person name="Emerson J.B."/>
            <person name="Anantharaman K."/>
            <person name="Thomas B.C."/>
            <person name="Malmstrom R."/>
            <person name="Stieglmeier M."/>
            <person name="Klingl A."/>
            <person name="Woyke T."/>
            <person name="Ryan C.M."/>
            <person name="Banfield J.F."/>
        </authorList>
    </citation>
    <scope>NUCLEOTIDE SEQUENCE [LARGE SCALE GENOMIC DNA]</scope>
    <source>
        <strain evidence="3">CG11_big_fil_rev_8_21_14_0_20_40_12</strain>
    </source>
</reference>
<organism evidence="3 4">
    <name type="scientific">Candidatus Shapirobacteria bacterium CG11_big_fil_rev_8_21_14_0_20_40_12</name>
    <dbReference type="NCBI Taxonomy" id="1974889"/>
    <lineage>
        <taxon>Bacteria</taxon>
        <taxon>Candidatus Shapironibacteriota</taxon>
    </lineage>
</organism>
<evidence type="ECO:0000313" key="4">
    <source>
        <dbReference type="Proteomes" id="UP000231371"/>
    </source>
</evidence>
<keyword evidence="3" id="KW-0808">Transferase</keyword>
<evidence type="ECO:0000256" key="1">
    <source>
        <dbReference type="SAM" id="Phobius"/>
    </source>
</evidence>
<dbReference type="CDD" id="cd04186">
    <property type="entry name" value="GT_2_like_c"/>
    <property type="match status" value="1"/>
</dbReference>
<dbReference type="EMBL" id="PCVI01000042">
    <property type="protein sequence ID" value="PIQ70041.1"/>
    <property type="molecule type" value="Genomic_DNA"/>
</dbReference>
<dbReference type="GO" id="GO:0016740">
    <property type="term" value="F:transferase activity"/>
    <property type="evidence" value="ECO:0007669"/>
    <property type="project" value="UniProtKB-KW"/>
</dbReference>
<dbReference type="InterPro" id="IPR029044">
    <property type="entry name" value="Nucleotide-diphossugar_trans"/>
</dbReference>